<evidence type="ECO:0000313" key="2">
    <source>
        <dbReference type="Proteomes" id="UP000000374"/>
    </source>
</evidence>
<keyword evidence="2" id="KW-1185">Reference proteome</keyword>
<keyword evidence="1" id="KW-0614">Plasmid</keyword>
<dbReference type="AlphaFoldDB" id="A1WSX1"/>
<dbReference type="Proteomes" id="UP000000374">
    <property type="component" value="Plasmid pVEIS01"/>
</dbReference>
<evidence type="ECO:0000313" key="1">
    <source>
        <dbReference type="EMBL" id="ABM60728.1"/>
    </source>
</evidence>
<protein>
    <recommendedName>
        <fullName evidence="3">Transcriptional regulator, XRE family</fullName>
    </recommendedName>
</protein>
<proteinExistence type="predicted"/>
<dbReference type="GO" id="GO:0003677">
    <property type="term" value="F:DNA binding"/>
    <property type="evidence" value="ECO:0007669"/>
    <property type="project" value="InterPro"/>
</dbReference>
<name>A1WSX1_VEREI</name>
<gene>
    <name evidence="1" type="ordered locus">Veis_5042</name>
</gene>
<dbReference type="EMBL" id="CP000543">
    <property type="protein sequence ID" value="ABM60728.1"/>
    <property type="molecule type" value="Genomic_DNA"/>
</dbReference>
<geneLocation type="plasmid" evidence="1 2">
    <name>pVEIS01</name>
</geneLocation>
<sequence length="70" mass="7764">MAQAQPLMNSPTPVEVWAARERSGLTQTEAAALVHGTLRAWQGWEAPEGEPAARRMHPGLWELFQIKTKA</sequence>
<dbReference type="eggNOG" id="COG2944">
    <property type="taxonomic scope" value="Bacteria"/>
</dbReference>
<dbReference type="Gene3D" id="1.10.260.40">
    <property type="entry name" value="lambda repressor-like DNA-binding domains"/>
    <property type="match status" value="1"/>
</dbReference>
<dbReference type="KEGG" id="vei:Veis_5042"/>
<organism evidence="1 2">
    <name type="scientific">Verminephrobacter eiseniae (strain EF01-2)</name>
    <dbReference type="NCBI Taxonomy" id="391735"/>
    <lineage>
        <taxon>Bacteria</taxon>
        <taxon>Pseudomonadati</taxon>
        <taxon>Pseudomonadota</taxon>
        <taxon>Betaproteobacteria</taxon>
        <taxon>Burkholderiales</taxon>
        <taxon>Comamonadaceae</taxon>
        <taxon>Verminephrobacter</taxon>
    </lineage>
</organism>
<dbReference type="InterPro" id="IPR010982">
    <property type="entry name" value="Lambda_DNA-bd_dom_sf"/>
</dbReference>
<accession>A1WSX1</accession>
<dbReference type="HOGENOM" id="CLU_193002_0_0_4"/>
<evidence type="ECO:0008006" key="3">
    <source>
        <dbReference type="Google" id="ProtNLM"/>
    </source>
</evidence>
<reference evidence="1 2" key="1">
    <citation type="submission" date="2006-12" db="EMBL/GenBank/DDBJ databases">
        <title>Complete sequence of plasmid pVEIS01 of Verminephrobacter eiseniae EF01-2.</title>
        <authorList>
            <consortium name="US DOE Joint Genome Institute"/>
            <person name="Copeland A."/>
            <person name="Lucas S."/>
            <person name="Lapidus A."/>
            <person name="Barry K."/>
            <person name="Detter J.C."/>
            <person name="Glavina del Rio T."/>
            <person name="Dalin E."/>
            <person name="Tice H."/>
            <person name="Pitluck S."/>
            <person name="Chertkov O."/>
            <person name="Brettin T."/>
            <person name="Bruce D."/>
            <person name="Han C."/>
            <person name="Tapia R."/>
            <person name="Gilna P."/>
            <person name="Schmutz J."/>
            <person name="Larimer F."/>
            <person name="Land M."/>
            <person name="Hauser L."/>
            <person name="Kyrpides N."/>
            <person name="Kim E."/>
            <person name="Stahl D."/>
            <person name="Richardson P."/>
        </authorList>
    </citation>
    <scope>NUCLEOTIDE SEQUENCE [LARGE SCALE GENOMIC DNA]</scope>
    <source>
        <strain evidence="2">EF01-2</strain>
        <plasmid evidence="2">Plasmid pVEIS01</plasmid>
    </source>
</reference>